<sequence length="278" mass="31558">MNLLVPTDFSPCADHALNYAALLSRRTGHDLRLIHVYAPVDLANTAMISYIEQEVEQAQKDIKEKLHKICMATAEKNNISCSHNVRIGALTENILLEAEEVDCKLIVMGTEGARGLTKLLFGSRTSSVIENADFPVLAVPPQSTLNLPKKIVFATNFFDSDLDTLKQLLELVKGWKPEIYLLHVSHDNLRSERDYIENFSKAVVKETDYKHLYYYVLPHENNERGIELFIKSVGGEMLVLSTRKRSFLERVFNASLTKQIAYHLTVPLLAYHTRLTDN</sequence>
<protein>
    <submittedName>
        <fullName evidence="3">Universal stress protein</fullName>
    </submittedName>
</protein>
<comment type="caution">
    <text evidence="3">The sequence shown here is derived from an EMBL/GenBank/DDBJ whole genome shotgun (WGS) entry which is preliminary data.</text>
</comment>
<dbReference type="Pfam" id="PF00582">
    <property type="entry name" value="Usp"/>
    <property type="match status" value="2"/>
</dbReference>
<dbReference type="RefSeq" id="WP_127121675.1">
    <property type="nucleotide sequence ID" value="NZ_BHXQ01000002.1"/>
</dbReference>
<accession>A0A401U811</accession>
<evidence type="ECO:0000256" key="1">
    <source>
        <dbReference type="ARBA" id="ARBA00008791"/>
    </source>
</evidence>
<proteinExistence type="inferred from homology"/>
<dbReference type="Gene3D" id="3.40.50.12370">
    <property type="match status" value="1"/>
</dbReference>
<dbReference type="AlphaFoldDB" id="A0A401U811"/>
<comment type="similarity">
    <text evidence="1">Belongs to the universal stress protein A family.</text>
</comment>
<dbReference type="Proteomes" id="UP000288227">
    <property type="component" value="Unassembled WGS sequence"/>
</dbReference>
<evidence type="ECO:0000313" key="4">
    <source>
        <dbReference type="Proteomes" id="UP000288227"/>
    </source>
</evidence>
<gene>
    <name evidence="3" type="ORF">SanaruYs_12510</name>
</gene>
<keyword evidence="4" id="KW-1185">Reference proteome</keyword>
<organism evidence="3 4">
    <name type="scientific">Chryseotalea sanaruensis</name>
    <dbReference type="NCBI Taxonomy" id="2482724"/>
    <lineage>
        <taxon>Bacteria</taxon>
        <taxon>Pseudomonadati</taxon>
        <taxon>Bacteroidota</taxon>
        <taxon>Cytophagia</taxon>
        <taxon>Cytophagales</taxon>
        <taxon>Chryseotaleaceae</taxon>
        <taxon>Chryseotalea</taxon>
    </lineage>
</organism>
<dbReference type="InterPro" id="IPR006015">
    <property type="entry name" value="Universal_stress_UspA"/>
</dbReference>
<dbReference type="SUPFAM" id="SSF52402">
    <property type="entry name" value="Adenine nucleotide alpha hydrolases-like"/>
    <property type="match status" value="2"/>
</dbReference>
<dbReference type="OrthoDB" id="9788959at2"/>
<evidence type="ECO:0000313" key="3">
    <source>
        <dbReference type="EMBL" id="GCC51031.1"/>
    </source>
</evidence>
<dbReference type="PANTHER" id="PTHR46268">
    <property type="entry name" value="STRESS RESPONSE PROTEIN NHAX"/>
    <property type="match status" value="1"/>
</dbReference>
<feature type="domain" description="UspA" evidence="2">
    <location>
        <begin position="149"/>
        <end position="271"/>
    </location>
</feature>
<dbReference type="InterPro" id="IPR006016">
    <property type="entry name" value="UspA"/>
</dbReference>
<reference evidence="3 4" key="1">
    <citation type="submission" date="2018-11" db="EMBL/GenBank/DDBJ databases">
        <title>Chryseotalea sanarue gen. nov., sp., nov., a member of the family Cytophagaceae, isolated from a brackish lake in Hamamatsu Japan.</title>
        <authorList>
            <person name="Maejima Y."/>
            <person name="Iino T."/>
            <person name="Muraguchi Y."/>
            <person name="Fukuda K."/>
            <person name="Ohkuma M."/>
            <person name="Moriuchi R."/>
            <person name="Dohra H."/>
            <person name="Kimbara K."/>
            <person name="Shintani M."/>
        </authorList>
    </citation>
    <scope>NUCLEOTIDE SEQUENCE [LARGE SCALE GENOMIC DNA]</scope>
    <source>
        <strain evidence="3 4">Ys</strain>
    </source>
</reference>
<evidence type="ECO:0000259" key="2">
    <source>
        <dbReference type="Pfam" id="PF00582"/>
    </source>
</evidence>
<dbReference type="PANTHER" id="PTHR46268:SF6">
    <property type="entry name" value="UNIVERSAL STRESS PROTEIN UP12"/>
    <property type="match status" value="1"/>
</dbReference>
<name>A0A401U811_9BACT</name>
<dbReference type="CDD" id="cd00293">
    <property type="entry name" value="USP-like"/>
    <property type="match status" value="1"/>
</dbReference>
<dbReference type="EMBL" id="BHXQ01000002">
    <property type="protein sequence ID" value="GCC51031.1"/>
    <property type="molecule type" value="Genomic_DNA"/>
</dbReference>
<feature type="domain" description="UspA" evidence="2">
    <location>
        <begin position="2"/>
        <end position="140"/>
    </location>
</feature>
<dbReference type="PRINTS" id="PR01438">
    <property type="entry name" value="UNVRSLSTRESS"/>
</dbReference>